<dbReference type="PANTHER" id="PTHR37691:SF1">
    <property type="entry name" value="BLR3518 PROTEIN"/>
    <property type="match status" value="1"/>
</dbReference>
<dbReference type="Proteomes" id="UP000031408">
    <property type="component" value="Unassembled WGS sequence"/>
</dbReference>
<accession>A0A0C1LII9</accession>
<dbReference type="OrthoDB" id="678766at2"/>
<name>A0A0C1LII9_9BACT</name>
<feature type="signal peptide" evidence="1">
    <location>
        <begin position="1"/>
        <end position="24"/>
    </location>
</feature>
<comment type="caution">
    <text evidence="2">The sequence shown here is derived from an EMBL/GenBank/DDBJ whole genome shotgun (WGS) entry which is preliminary data.</text>
</comment>
<evidence type="ECO:0000313" key="3">
    <source>
        <dbReference type="Proteomes" id="UP000031408"/>
    </source>
</evidence>
<organism evidence="2 3">
    <name type="scientific">Flavihumibacter solisilvae</name>
    <dbReference type="NCBI Taxonomy" id="1349421"/>
    <lineage>
        <taxon>Bacteria</taxon>
        <taxon>Pseudomonadati</taxon>
        <taxon>Bacteroidota</taxon>
        <taxon>Chitinophagia</taxon>
        <taxon>Chitinophagales</taxon>
        <taxon>Chitinophagaceae</taxon>
        <taxon>Flavihumibacter</taxon>
    </lineage>
</organism>
<reference evidence="2 3" key="1">
    <citation type="submission" date="2014-11" db="EMBL/GenBank/DDBJ databases">
        <title>Genome sequence of Flavihumibacter solisilvae 3-3.</title>
        <authorList>
            <person name="Zhou G."/>
            <person name="Li M."/>
            <person name="Wang G."/>
        </authorList>
    </citation>
    <scope>NUCLEOTIDE SEQUENCE [LARGE SCALE GENOMIC DNA]</scope>
    <source>
        <strain evidence="2 3">3-3</strain>
    </source>
</reference>
<evidence type="ECO:0000313" key="2">
    <source>
        <dbReference type="EMBL" id="KIC95208.1"/>
    </source>
</evidence>
<protein>
    <submittedName>
        <fullName evidence="2">Uncharacterized protein</fullName>
    </submittedName>
</protein>
<dbReference type="SUPFAM" id="SSF75169">
    <property type="entry name" value="DsrEFH-like"/>
    <property type="match status" value="1"/>
</dbReference>
<dbReference type="InterPro" id="IPR027396">
    <property type="entry name" value="DsrEFH-like"/>
</dbReference>
<proteinExistence type="predicted"/>
<dbReference type="Pfam" id="PF02635">
    <property type="entry name" value="DsrE"/>
    <property type="match status" value="1"/>
</dbReference>
<keyword evidence="3" id="KW-1185">Reference proteome</keyword>
<dbReference type="InterPro" id="IPR003787">
    <property type="entry name" value="Sulphur_relay_DsrE/F-like"/>
</dbReference>
<gene>
    <name evidence="2" type="ORF">OI18_07870</name>
</gene>
<dbReference type="STRING" id="1349421.OI18_07870"/>
<keyword evidence="1" id="KW-0732">Signal</keyword>
<dbReference type="Gene3D" id="3.40.1260.10">
    <property type="entry name" value="DsrEFH-like"/>
    <property type="match status" value="1"/>
</dbReference>
<dbReference type="AlphaFoldDB" id="A0A0C1LII9"/>
<evidence type="ECO:0000256" key="1">
    <source>
        <dbReference type="SAM" id="SignalP"/>
    </source>
</evidence>
<dbReference type="EMBL" id="JSVC01000008">
    <property type="protein sequence ID" value="KIC95208.1"/>
    <property type="molecule type" value="Genomic_DNA"/>
</dbReference>
<dbReference type="PANTHER" id="PTHR37691">
    <property type="entry name" value="BLR3518 PROTEIN"/>
    <property type="match status" value="1"/>
</dbReference>
<dbReference type="RefSeq" id="WP_039138698.1">
    <property type="nucleotide sequence ID" value="NZ_JSVC01000008.1"/>
</dbReference>
<sequence length="138" mass="15246">MKKYKLLTALLLLAAAYCYPQASAHRILLDITSKDTADHHTLVRHVAGTSKAYPDSRLEVVIYGGAINMVLKDKTVVGDDIRKLANQKNVDIVVCAQTMKRYNVDQSHLVAGVKVVPDAIIEIVAKQKEGWGYIKEAN</sequence>
<feature type="chain" id="PRO_5002134939" evidence="1">
    <location>
        <begin position="25"/>
        <end position="138"/>
    </location>
</feature>